<reference evidence="2" key="1">
    <citation type="submission" date="2021-03" db="EMBL/GenBank/DDBJ databases">
        <title>Draft genome sequence of rust myrtle Austropuccinia psidii MF-1, a brazilian biotype.</title>
        <authorList>
            <person name="Quecine M.C."/>
            <person name="Pachon D.M.R."/>
            <person name="Bonatelli M.L."/>
            <person name="Correr F.H."/>
            <person name="Franceschini L.M."/>
            <person name="Leite T.F."/>
            <person name="Margarido G.R.A."/>
            <person name="Almeida C.A."/>
            <person name="Ferrarezi J.A."/>
            <person name="Labate C.A."/>
        </authorList>
    </citation>
    <scope>NUCLEOTIDE SEQUENCE</scope>
    <source>
        <strain evidence="2">MF-1</strain>
    </source>
</reference>
<sequence length="616" mass="69330">MTSLARRPSYPPPGPRVADILGQRAFHRSLITGALDREGWTSSDSLSSGFVPQAGLTITLISTTSDPYLAVISSAFVPSSLPQDSFQLASMAKPKLRKRKRSPDVIDSYESDDSSDIEIIEYNIPKPSRRKPQANQNVSSDSESASDAQADTESDSDPEQTFNSSRRIWTNLSRPPLSSKVPTSNKSKTSSQTSRPKTISTPSKPPKKKFNLRITPQASKSKQLTTPTLSAFELKKQEIETSLALKRKQETIIDILKTKVMSELVDLGNFSRDVTHICSETFEWDFQEWEECLKGAKVVIYESLTNSGPASKQRRNKSRFLSGTKTWPLSLQVTGLSLCIMKSGGIIVELQDYCPLDRLNQIGKGSSWDVMKDFSQLSCIFIHRSSISTFLSESRPSVVDLTRHMPRIQIYLFGNSEPLRALDKITHHSPRVELGLRAGAIIIPTFASLFQTPSTIDKDQRQYFLRLQAACRIHPFLRVCLHPSLHSRLISILTADASESHSSIDYLIDFLTKVKIYDPKQTQFNRITDWIKPSRTQISWLPNDIVETSESIEDEITETLVIVDFLKDIRQELFLDFRRFIVVLPDDHPQLGRSSIDQVECMGISQLCQILATDPF</sequence>
<evidence type="ECO:0000313" key="2">
    <source>
        <dbReference type="EMBL" id="MBW0504709.1"/>
    </source>
</evidence>
<keyword evidence="3" id="KW-1185">Reference proteome</keyword>
<organism evidence="2 3">
    <name type="scientific">Austropuccinia psidii MF-1</name>
    <dbReference type="NCBI Taxonomy" id="1389203"/>
    <lineage>
        <taxon>Eukaryota</taxon>
        <taxon>Fungi</taxon>
        <taxon>Dikarya</taxon>
        <taxon>Basidiomycota</taxon>
        <taxon>Pucciniomycotina</taxon>
        <taxon>Pucciniomycetes</taxon>
        <taxon>Pucciniales</taxon>
        <taxon>Sphaerophragmiaceae</taxon>
        <taxon>Austropuccinia</taxon>
    </lineage>
</organism>
<accession>A0A9Q3DK02</accession>
<feature type="compositionally biased region" description="Low complexity" evidence="1">
    <location>
        <begin position="139"/>
        <end position="149"/>
    </location>
</feature>
<dbReference type="OrthoDB" id="2498365at2759"/>
<gene>
    <name evidence="2" type="ORF">O181_044424</name>
</gene>
<dbReference type="Proteomes" id="UP000765509">
    <property type="component" value="Unassembled WGS sequence"/>
</dbReference>
<feature type="compositionally biased region" description="Polar residues" evidence="1">
    <location>
        <begin position="159"/>
        <end position="173"/>
    </location>
</feature>
<feature type="region of interest" description="Disordered" evidence="1">
    <location>
        <begin position="118"/>
        <end position="224"/>
    </location>
</feature>
<name>A0A9Q3DK02_9BASI</name>
<feature type="compositionally biased region" description="Low complexity" evidence="1">
    <location>
        <begin position="183"/>
        <end position="202"/>
    </location>
</feature>
<protein>
    <submittedName>
        <fullName evidence="2">Uncharacterized protein</fullName>
    </submittedName>
</protein>
<feature type="compositionally biased region" description="Polar residues" evidence="1">
    <location>
        <begin position="214"/>
        <end position="224"/>
    </location>
</feature>
<dbReference type="EMBL" id="AVOT02018084">
    <property type="protein sequence ID" value="MBW0504709.1"/>
    <property type="molecule type" value="Genomic_DNA"/>
</dbReference>
<dbReference type="AlphaFoldDB" id="A0A9Q3DK02"/>
<evidence type="ECO:0000256" key="1">
    <source>
        <dbReference type="SAM" id="MobiDB-lite"/>
    </source>
</evidence>
<proteinExistence type="predicted"/>
<evidence type="ECO:0000313" key="3">
    <source>
        <dbReference type="Proteomes" id="UP000765509"/>
    </source>
</evidence>
<comment type="caution">
    <text evidence="2">The sequence shown here is derived from an EMBL/GenBank/DDBJ whole genome shotgun (WGS) entry which is preliminary data.</text>
</comment>